<keyword evidence="9" id="KW-0479">Metal-binding</keyword>
<evidence type="ECO:0000256" key="8">
    <source>
        <dbReference type="ARBA" id="ARBA00022722"/>
    </source>
</evidence>
<dbReference type="InterPro" id="IPR012337">
    <property type="entry name" value="RNaseH-like_sf"/>
</dbReference>
<keyword evidence="12" id="KW-0694">RNA-binding</keyword>
<dbReference type="CDD" id="cd02637">
    <property type="entry name" value="R3H_PARN"/>
    <property type="match status" value="1"/>
</dbReference>
<evidence type="ECO:0000313" key="17">
    <source>
        <dbReference type="Proteomes" id="UP000694941"/>
    </source>
</evidence>
<dbReference type="Proteomes" id="UP000694941">
    <property type="component" value="Unplaced"/>
</dbReference>
<dbReference type="SUPFAM" id="SSF53098">
    <property type="entry name" value="Ribonuclease H-like"/>
    <property type="match status" value="1"/>
</dbReference>
<dbReference type="Pfam" id="PF08675">
    <property type="entry name" value="RNA_bind"/>
    <property type="match status" value="1"/>
</dbReference>
<keyword evidence="17" id="KW-1185">Reference proteome</keyword>
<dbReference type="Gene3D" id="3.30.70.330">
    <property type="match status" value="1"/>
</dbReference>
<evidence type="ECO:0000256" key="5">
    <source>
        <dbReference type="ARBA" id="ARBA00012161"/>
    </source>
</evidence>
<dbReference type="Pfam" id="PF04857">
    <property type="entry name" value="CAF1"/>
    <property type="match status" value="1"/>
</dbReference>
<evidence type="ECO:0000313" key="18">
    <source>
        <dbReference type="RefSeq" id="XP_022243473.1"/>
    </source>
</evidence>
<dbReference type="InterPro" id="IPR035979">
    <property type="entry name" value="RBD_domain_sf"/>
</dbReference>
<comment type="similarity">
    <text evidence="4">Belongs to the CAF1 family.</text>
</comment>
<dbReference type="EC" id="3.1.13.4" evidence="5"/>
<sequence>MEITKKNFKEALSVVEAAIQEASFLSIDGEFTGLCTEMSIHRFDTARERYMKLRETASNFLLIQFGLSTFHYDAEKDRKKCDLFLQHPLMLMFFRYCFFQASSLDFLASQGFDFNKLIRDGIPYLLPEEEEKVKNILVEKHKNEQTSSPANLQQTPGSRSVLFSPINVTELHQEFLQNIIQQTEKFLASNEESLDIEPCNSFLRKLIYQSLENKLSSGIYMETQTTENQERFIRIRKCSDEKKAQLMKDKQDSELEELQEAVGFSKVIKLITESGKLVIGHNMILDLLHILNQFCCHLPESYDDFKNLTNCVFSKLLDTKHLASVQPLRDYIISTSLNDLLEQTRRKPFSVPTVEPAGDICAYTTINEKQHEAGYDAFITGLCFITLANHLGSFQDPPEYPVLPGSQLLKPYINKLFLGKSHDVHFINLSGIDAEPKRDHVFHVTFPKSWKTSDLIQLFSEYGAISISWLDDASALIALKRPEHTADVLKNLVLSSNSVYSVKTYLDFKNRHQPNLVVERKVSPVPHSDFGVPVKRRRSSSGTCEGNLSNRSIEPIPEEDEDNFLNSPSVEPVEKKPKLERPSNSNLPPSKCSKLFDENDNWT</sequence>
<keyword evidence="7" id="KW-0963">Cytoplasm</keyword>
<dbReference type="CDD" id="cd12428">
    <property type="entry name" value="RRM_PARN"/>
    <property type="match status" value="1"/>
</dbReference>
<feature type="region of interest" description="Disordered" evidence="15">
    <location>
        <begin position="528"/>
        <end position="603"/>
    </location>
</feature>
<feature type="compositionally biased region" description="Basic and acidic residues" evidence="15">
    <location>
        <begin position="572"/>
        <end position="581"/>
    </location>
</feature>
<dbReference type="InterPro" id="IPR034042">
    <property type="entry name" value="PARN_R3H"/>
</dbReference>
<evidence type="ECO:0000256" key="4">
    <source>
        <dbReference type="ARBA" id="ARBA00008372"/>
    </source>
</evidence>
<comment type="catalytic activity">
    <reaction evidence="1">
        <text>Exonucleolytic cleavage of poly(A) to 5'-AMP.</text>
        <dbReference type="EC" id="3.1.13.4"/>
    </reaction>
</comment>
<dbReference type="PANTHER" id="PTHR15092:SF44">
    <property type="entry name" value="POLY(A)-SPECIFIC RIBONUCLEASE PARN"/>
    <property type="match status" value="1"/>
</dbReference>
<keyword evidence="13" id="KW-0539">Nucleus</keyword>
<dbReference type="RefSeq" id="XP_022243473.1">
    <property type="nucleotide sequence ID" value="XM_022387765.1"/>
</dbReference>
<evidence type="ECO:0000256" key="6">
    <source>
        <dbReference type="ARBA" id="ARBA00015918"/>
    </source>
</evidence>
<evidence type="ECO:0000256" key="11">
    <source>
        <dbReference type="ARBA" id="ARBA00022839"/>
    </source>
</evidence>
<gene>
    <name evidence="18" type="primary">LOC106460978</name>
</gene>
<dbReference type="InterPro" id="IPR012677">
    <property type="entry name" value="Nucleotide-bd_a/b_plait_sf"/>
</dbReference>
<dbReference type="PROSITE" id="PS51061">
    <property type="entry name" value="R3H"/>
    <property type="match status" value="1"/>
</dbReference>
<dbReference type="InterPro" id="IPR001374">
    <property type="entry name" value="R3H_dom"/>
</dbReference>
<dbReference type="PANTHER" id="PTHR15092">
    <property type="entry name" value="POLY A -SPECIFIC RIBONUCLEASE/TARGET OF EGR1, MEMBER 1"/>
    <property type="match status" value="1"/>
</dbReference>
<organism evidence="17 18">
    <name type="scientific">Limulus polyphemus</name>
    <name type="common">Atlantic horseshoe crab</name>
    <dbReference type="NCBI Taxonomy" id="6850"/>
    <lineage>
        <taxon>Eukaryota</taxon>
        <taxon>Metazoa</taxon>
        <taxon>Ecdysozoa</taxon>
        <taxon>Arthropoda</taxon>
        <taxon>Chelicerata</taxon>
        <taxon>Merostomata</taxon>
        <taxon>Xiphosura</taxon>
        <taxon>Limulidae</taxon>
        <taxon>Limulus</taxon>
    </lineage>
</organism>
<comment type="subcellular location">
    <subcellularLocation>
        <location evidence="3">Cytoplasm</location>
    </subcellularLocation>
    <subcellularLocation>
        <location evidence="2">Nucleus</location>
    </subcellularLocation>
</comment>
<keyword evidence="10" id="KW-0378">Hydrolase</keyword>
<feature type="compositionally biased region" description="Polar residues" evidence="15">
    <location>
        <begin position="540"/>
        <end position="552"/>
    </location>
</feature>
<dbReference type="Gene3D" id="3.30.420.10">
    <property type="entry name" value="Ribonuclease H-like superfamily/Ribonuclease H"/>
    <property type="match status" value="2"/>
</dbReference>
<evidence type="ECO:0000259" key="16">
    <source>
        <dbReference type="PROSITE" id="PS51061"/>
    </source>
</evidence>
<dbReference type="InterPro" id="IPR006941">
    <property type="entry name" value="RNase_CAF1"/>
</dbReference>
<dbReference type="InterPro" id="IPR014789">
    <property type="entry name" value="PolyA-riboNase_RNA-binding"/>
</dbReference>
<name>A0ABM1SIL8_LIMPO</name>
<keyword evidence="11" id="KW-0269">Exonuclease</keyword>
<evidence type="ECO:0000256" key="10">
    <source>
        <dbReference type="ARBA" id="ARBA00022801"/>
    </source>
</evidence>
<evidence type="ECO:0000256" key="2">
    <source>
        <dbReference type="ARBA" id="ARBA00004123"/>
    </source>
</evidence>
<dbReference type="SUPFAM" id="SSF82708">
    <property type="entry name" value="R3H domain"/>
    <property type="match status" value="1"/>
</dbReference>
<proteinExistence type="inferred from homology"/>
<dbReference type="InterPro" id="IPR051181">
    <property type="entry name" value="CAF1_poly(A)_ribonucleases"/>
</dbReference>
<dbReference type="InterPro" id="IPR036867">
    <property type="entry name" value="R3H_dom_sf"/>
</dbReference>
<feature type="domain" description="R3H" evidence="16">
    <location>
        <begin position="173"/>
        <end position="239"/>
    </location>
</feature>
<keyword evidence="8" id="KW-0540">Nuclease</keyword>
<reference evidence="18" key="1">
    <citation type="submission" date="2025-08" db="UniProtKB">
        <authorList>
            <consortium name="RefSeq"/>
        </authorList>
    </citation>
    <scope>IDENTIFICATION</scope>
    <source>
        <tissue evidence="18">Muscle</tissue>
    </source>
</reference>
<evidence type="ECO:0000256" key="7">
    <source>
        <dbReference type="ARBA" id="ARBA00022490"/>
    </source>
</evidence>
<evidence type="ECO:0000256" key="13">
    <source>
        <dbReference type="ARBA" id="ARBA00023242"/>
    </source>
</evidence>
<evidence type="ECO:0000256" key="14">
    <source>
        <dbReference type="ARBA" id="ARBA00031923"/>
    </source>
</evidence>
<protein>
    <recommendedName>
        <fullName evidence="6">Poly(A)-specific ribonuclease PARN</fullName>
        <ecNumber evidence="5">3.1.13.4</ecNumber>
    </recommendedName>
    <alternativeName>
        <fullName evidence="14">Polyadenylate-specific ribonuclease</fullName>
    </alternativeName>
</protein>
<dbReference type="InterPro" id="IPR036397">
    <property type="entry name" value="RNaseH_sf"/>
</dbReference>
<evidence type="ECO:0000256" key="1">
    <source>
        <dbReference type="ARBA" id="ARBA00001663"/>
    </source>
</evidence>
<evidence type="ECO:0000256" key="15">
    <source>
        <dbReference type="SAM" id="MobiDB-lite"/>
    </source>
</evidence>
<dbReference type="SUPFAM" id="SSF54928">
    <property type="entry name" value="RNA-binding domain, RBD"/>
    <property type="match status" value="1"/>
</dbReference>
<evidence type="ECO:0000256" key="3">
    <source>
        <dbReference type="ARBA" id="ARBA00004496"/>
    </source>
</evidence>
<evidence type="ECO:0000256" key="12">
    <source>
        <dbReference type="ARBA" id="ARBA00022884"/>
    </source>
</evidence>
<evidence type="ECO:0000256" key="9">
    <source>
        <dbReference type="ARBA" id="ARBA00022723"/>
    </source>
</evidence>
<dbReference type="GeneID" id="106460978"/>
<accession>A0ABM1SIL8</accession>